<evidence type="ECO:0000313" key="1">
    <source>
        <dbReference type="EMBL" id="MBB6542171.1"/>
    </source>
</evidence>
<gene>
    <name evidence="1" type="ORF">HNQ55_000649</name>
</gene>
<reference evidence="1 2" key="1">
    <citation type="submission" date="2020-08" db="EMBL/GenBank/DDBJ databases">
        <title>Genomic Encyclopedia of Type Strains, Phase IV (KMG-IV): sequencing the most valuable type-strain genomes for metagenomic binning, comparative biology and taxonomic classification.</title>
        <authorList>
            <person name="Goeker M."/>
        </authorList>
    </citation>
    <scope>NUCLEOTIDE SEQUENCE [LARGE SCALE GENOMIC DNA]</scope>
    <source>
        <strain evidence="1 2">DSM 26287</strain>
    </source>
</reference>
<accession>A0A7X0NEW3</accession>
<dbReference type="Proteomes" id="UP000537141">
    <property type="component" value="Unassembled WGS sequence"/>
</dbReference>
<dbReference type="PROSITE" id="PS51257">
    <property type="entry name" value="PROKAR_LIPOPROTEIN"/>
    <property type="match status" value="1"/>
</dbReference>
<proteinExistence type="predicted"/>
<protein>
    <recommendedName>
        <fullName evidence="3">Lipoprotein</fullName>
    </recommendedName>
</protein>
<sequence length="153" mass="17277">MNIKPVLLFTIIILFSLFSCSKQEKTITTLKVPTCLESQSLCQINTQVGKLSILFDHSTIRPEAEFTIFIGNNALTQNFTVTGFMEGKSMYMGKIPLFFSTKINNGYKEAKTMLGSCSEKEMIWLLQLTITPVSNATNIEPEHFSIEFTSMRN</sequence>
<evidence type="ECO:0000313" key="2">
    <source>
        <dbReference type="Proteomes" id="UP000537141"/>
    </source>
</evidence>
<organism evidence="1 2">
    <name type="scientific">Thalassotalea piscium</name>
    <dbReference type="NCBI Taxonomy" id="1230533"/>
    <lineage>
        <taxon>Bacteria</taxon>
        <taxon>Pseudomonadati</taxon>
        <taxon>Pseudomonadota</taxon>
        <taxon>Gammaproteobacteria</taxon>
        <taxon>Alteromonadales</taxon>
        <taxon>Colwelliaceae</taxon>
        <taxon>Thalassotalea</taxon>
    </lineage>
</organism>
<dbReference type="AlphaFoldDB" id="A0A7X0NEW3"/>
<keyword evidence="2" id="KW-1185">Reference proteome</keyword>
<dbReference type="RefSeq" id="WP_184422527.1">
    <property type="nucleotide sequence ID" value="NZ_AP027362.1"/>
</dbReference>
<evidence type="ECO:0008006" key="3">
    <source>
        <dbReference type="Google" id="ProtNLM"/>
    </source>
</evidence>
<dbReference type="EMBL" id="JACHHU010000003">
    <property type="protein sequence ID" value="MBB6542171.1"/>
    <property type="molecule type" value="Genomic_DNA"/>
</dbReference>
<comment type="caution">
    <text evidence="1">The sequence shown here is derived from an EMBL/GenBank/DDBJ whole genome shotgun (WGS) entry which is preliminary data.</text>
</comment>
<name>A0A7X0NEW3_9GAMM</name>